<dbReference type="EMBL" id="JAHXZJ010002982">
    <property type="protein sequence ID" value="KAH0534745.1"/>
    <property type="molecule type" value="Genomic_DNA"/>
</dbReference>
<feature type="region of interest" description="Disordered" evidence="1">
    <location>
        <begin position="83"/>
        <end position="102"/>
    </location>
</feature>
<evidence type="ECO:0000313" key="3">
    <source>
        <dbReference type="Proteomes" id="UP000826195"/>
    </source>
</evidence>
<organism evidence="2 3">
    <name type="scientific">Cotesia glomerata</name>
    <name type="common">Lepidopteran parasitic wasp</name>
    <name type="synonym">Apanteles glomeratus</name>
    <dbReference type="NCBI Taxonomy" id="32391"/>
    <lineage>
        <taxon>Eukaryota</taxon>
        <taxon>Metazoa</taxon>
        <taxon>Ecdysozoa</taxon>
        <taxon>Arthropoda</taxon>
        <taxon>Hexapoda</taxon>
        <taxon>Insecta</taxon>
        <taxon>Pterygota</taxon>
        <taxon>Neoptera</taxon>
        <taxon>Endopterygota</taxon>
        <taxon>Hymenoptera</taxon>
        <taxon>Apocrita</taxon>
        <taxon>Ichneumonoidea</taxon>
        <taxon>Braconidae</taxon>
        <taxon>Microgastrinae</taxon>
        <taxon>Cotesia</taxon>
    </lineage>
</organism>
<protein>
    <submittedName>
        <fullName evidence="2">Uncharacterized protein</fullName>
    </submittedName>
</protein>
<accession>A0AAV7HSB4</accession>
<reference evidence="2 3" key="1">
    <citation type="journal article" date="2021" name="J. Hered.">
        <title>A chromosome-level genome assembly of the parasitoid wasp, Cotesia glomerata (Hymenoptera: Braconidae).</title>
        <authorList>
            <person name="Pinto B.J."/>
            <person name="Weis J.J."/>
            <person name="Gamble T."/>
            <person name="Ode P.J."/>
            <person name="Paul R."/>
            <person name="Zaspel J.M."/>
        </authorList>
    </citation>
    <scope>NUCLEOTIDE SEQUENCE [LARGE SCALE GENOMIC DNA]</scope>
    <source>
        <strain evidence="2">CgM1</strain>
    </source>
</reference>
<name>A0AAV7HSB4_COTGL</name>
<dbReference type="AlphaFoldDB" id="A0AAV7HSB4"/>
<evidence type="ECO:0000313" key="2">
    <source>
        <dbReference type="EMBL" id="KAH0534745.1"/>
    </source>
</evidence>
<keyword evidence="3" id="KW-1185">Reference proteome</keyword>
<dbReference type="Proteomes" id="UP000826195">
    <property type="component" value="Unassembled WGS sequence"/>
</dbReference>
<gene>
    <name evidence="2" type="ORF">KQX54_007797</name>
</gene>
<sequence length="139" mass="17490">MYYPKEYLWFRIKRRWTFAEDARIVRLRLMTYDRDFNWDGLRNYDHQLWKLCCFVRMPERDQMEFDWPFRYCFNFYKSLSENKRQENQEEDESKDLKKTPVSGKTMRLNFEAKFDEPMNTTRYTIELENDNIKVRKLSD</sequence>
<comment type="caution">
    <text evidence="2">The sequence shown here is derived from an EMBL/GenBank/DDBJ whole genome shotgun (WGS) entry which is preliminary data.</text>
</comment>
<evidence type="ECO:0000256" key="1">
    <source>
        <dbReference type="SAM" id="MobiDB-lite"/>
    </source>
</evidence>
<proteinExistence type="predicted"/>